<protein>
    <submittedName>
        <fullName evidence="6">Tetratricopeptide repeat protein</fullName>
    </submittedName>
</protein>
<feature type="repeat" description="TPR" evidence="3">
    <location>
        <begin position="209"/>
        <end position="242"/>
    </location>
</feature>
<dbReference type="PANTHER" id="PTHR44943">
    <property type="entry name" value="CELLULOSE SYNTHASE OPERON PROTEIN C"/>
    <property type="match status" value="1"/>
</dbReference>
<dbReference type="PANTHER" id="PTHR44943:SF5">
    <property type="entry name" value="BLL7697 PROTEIN"/>
    <property type="match status" value="1"/>
</dbReference>
<dbReference type="Pfam" id="PF14559">
    <property type="entry name" value="TPR_19"/>
    <property type="match status" value="1"/>
</dbReference>
<keyword evidence="2 3" id="KW-0802">TPR repeat</keyword>
<keyword evidence="1" id="KW-0677">Repeat</keyword>
<dbReference type="InterPro" id="IPR051685">
    <property type="entry name" value="Ycf3/AcsC/BcsC/TPR_MFPF"/>
</dbReference>
<evidence type="ECO:0000256" key="5">
    <source>
        <dbReference type="SAM" id="Phobius"/>
    </source>
</evidence>
<feature type="repeat" description="TPR" evidence="3">
    <location>
        <begin position="69"/>
        <end position="102"/>
    </location>
</feature>
<keyword evidence="5" id="KW-1133">Transmembrane helix</keyword>
<dbReference type="Gene3D" id="1.25.40.10">
    <property type="entry name" value="Tetratricopeptide repeat domain"/>
    <property type="match status" value="2"/>
</dbReference>
<dbReference type="InterPro" id="IPR019734">
    <property type="entry name" value="TPR_rpt"/>
</dbReference>
<dbReference type="EMBL" id="VWPH01000002">
    <property type="protein sequence ID" value="KAA5837253.1"/>
    <property type="molecule type" value="Genomic_DNA"/>
</dbReference>
<evidence type="ECO:0000256" key="1">
    <source>
        <dbReference type="ARBA" id="ARBA00022737"/>
    </source>
</evidence>
<feature type="region of interest" description="Disordered" evidence="4">
    <location>
        <begin position="1"/>
        <end position="31"/>
    </location>
</feature>
<dbReference type="SUPFAM" id="SSF48452">
    <property type="entry name" value="TPR-like"/>
    <property type="match status" value="1"/>
</dbReference>
<proteinExistence type="predicted"/>
<dbReference type="SMART" id="SM00028">
    <property type="entry name" value="TPR"/>
    <property type="match status" value="3"/>
</dbReference>
<dbReference type="PROSITE" id="PS50005">
    <property type="entry name" value="TPR"/>
    <property type="match status" value="2"/>
</dbReference>
<feature type="transmembrane region" description="Helical" evidence="5">
    <location>
        <begin position="287"/>
        <end position="309"/>
    </location>
</feature>
<dbReference type="OrthoDB" id="3686302at2"/>
<feature type="transmembrane region" description="Helical" evidence="5">
    <location>
        <begin position="262"/>
        <end position="281"/>
    </location>
</feature>
<dbReference type="AlphaFoldDB" id="A0A5M7C669"/>
<evidence type="ECO:0000313" key="6">
    <source>
        <dbReference type="EMBL" id="KAA5837253.1"/>
    </source>
</evidence>
<evidence type="ECO:0000313" key="7">
    <source>
        <dbReference type="Proteomes" id="UP000323946"/>
    </source>
</evidence>
<keyword evidence="7" id="KW-1185">Reference proteome</keyword>
<organism evidence="6 7">
    <name type="scientific">Saccharopolyspora hirsuta</name>
    <dbReference type="NCBI Taxonomy" id="1837"/>
    <lineage>
        <taxon>Bacteria</taxon>
        <taxon>Bacillati</taxon>
        <taxon>Actinomycetota</taxon>
        <taxon>Actinomycetes</taxon>
        <taxon>Pseudonocardiales</taxon>
        <taxon>Pseudonocardiaceae</taxon>
        <taxon>Saccharopolyspora</taxon>
    </lineage>
</organism>
<feature type="transmembrane region" description="Helical" evidence="5">
    <location>
        <begin position="330"/>
        <end position="350"/>
    </location>
</feature>
<accession>A0A5M7C669</accession>
<comment type="caution">
    <text evidence="6">The sequence shown here is derived from an EMBL/GenBank/DDBJ whole genome shotgun (WGS) entry which is preliminary data.</text>
</comment>
<name>A0A5M7C669_SACHI</name>
<feature type="compositionally biased region" description="Basic and acidic residues" evidence="4">
    <location>
        <begin position="17"/>
        <end position="31"/>
    </location>
</feature>
<reference evidence="6 7" key="1">
    <citation type="submission" date="2019-09" db="EMBL/GenBank/DDBJ databases">
        <title>Draft genome sequence of the thermophilic Saccharopolyspora hirsuta VKM Ac-666T.</title>
        <authorList>
            <person name="Lobastova T.G."/>
            <person name="Fokina V."/>
            <person name="Bragin E.Y."/>
            <person name="Shtratnikova V.Y."/>
            <person name="Starodumova I.P."/>
            <person name="Tarlachkov S.V."/>
            <person name="Donova M.V."/>
        </authorList>
    </citation>
    <scope>NUCLEOTIDE SEQUENCE [LARGE SCALE GENOMIC DNA]</scope>
    <source>
        <strain evidence="6 7">VKM Ac-666</strain>
    </source>
</reference>
<evidence type="ECO:0000256" key="3">
    <source>
        <dbReference type="PROSITE-ProRule" id="PRU00339"/>
    </source>
</evidence>
<keyword evidence="5" id="KW-0812">Transmembrane</keyword>
<evidence type="ECO:0000256" key="4">
    <source>
        <dbReference type="SAM" id="MobiDB-lite"/>
    </source>
</evidence>
<evidence type="ECO:0000256" key="2">
    <source>
        <dbReference type="ARBA" id="ARBA00022803"/>
    </source>
</evidence>
<gene>
    <name evidence="6" type="ORF">F1721_05510</name>
</gene>
<dbReference type="InterPro" id="IPR011990">
    <property type="entry name" value="TPR-like_helical_dom_sf"/>
</dbReference>
<feature type="transmembrane region" description="Helical" evidence="5">
    <location>
        <begin position="356"/>
        <end position="372"/>
    </location>
</feature>
<sequence length="403" mass="44013">MVHHGPQRGPVLQPGRDLQRPDRLPEEEADAVKEEDVKVEQVRNLLEAKRFDLAKQQLAPLLASWPDYYYLWQLQALAHLGAEEYAEAQRAVSQALALNPQDEDLHLLMCKVLVAWDRIGEGITWAQRALELNPNSAEAHLQIANGLSIVGKHLDQALWHAQRARDLEPDAALTHCVLGTVLVSTGGRQAARQAREPLETALRLDPQLPVAWNVMGLAALRSGRIKEALRAFITTLQLNPQSGDAAHNLPLAVWALVSRGRWWIFALLIPTAVLSASAFTTTGIASLALHVVGGALIAAGAWWALVLRIRNVFPESMRLAATDVLRRDRLVRPTLTGLAIGAVVQVLMVVSPVGPAGLGAAFWATLLGNFIGHRVSIARLNKATKALNAEREAQWLSVVTPRA</sequence>
<dbReference type="Proteomes" id="UP000323946">
    <property type="component" value="Unassembled WGS sequence"/>
</dbReference>
<keyword evidence="5" id="KW-0472">Membrane</keyword>